<organism evidence="3 4">
    <name type="scientific">Armadillidium nasatum</name>
    <dbReference type="NCBI Taxonomy" id="96803"/>
    <lineage>
        <taxon>Eukaryota</taxon>
        <taxon>Metazoa</taxon>
        <taxon>Ecdysozoa</taxon>
        <taxon>Arthropoda</taxon>
        <taxon>Crustacea</taxon>
        <taxon>Multicrustacea</taxon>
        <taxon>Malacostraca</taxon>
        <taxon>Eumalacostraca</taxon>
        <taxon>Peracarida</taxon>
        <taxon>Isopoda</taxon>
        <taxon>Oniscidea</taxon>
        <taxon>Crinocheta</taxon>
        <taxon>Armadillidiidae</taxon>
        <taxon>Armadillidium</taxon>
    </lineage>
</organism>
<dbReference type="GO" id="GO:0006307">
    <property type="term" value="P:DNA alkylation repair"/>
    <property type="evidence" value="ECO:0007669"/>
    <property type="project" value="InterPro"/>
</dbReference>
<dbReference type="SUPFAM" id="SSF55144">
    <property type="entry name" value="LigT-like"/>
    <property type="match status" value="1"/>
</dbReference>
<dbReference type="SMART" id="SM00322">
    <property type="entry name" value="KH"/>
    <property type="match status" value="1"/>
</dbReference>
<sequence length="363" mass="41725">MGSQNVCDINILQPSTLWINKRCYRVLLPNSNISGSYVEDDVYPEYTYKDELECQLDFDIPFDQLSNGKFRTSFAVASSYLPYIIGGRGATKHRIENETYTQIKIPSKGQVGDVVIIGKDMKTVRQARIKIELLVDQAKRRQPFTHFISIPFNQDVIQESFIKFKTEALERFGEDRGVESSLFQNPLKLHMTICPLVLSDDRERQNAVKALKDCHLEIMNEYIQVEPLRIEIKGIEYLNDDPSEVDVLYGKVQSVSWAYSLQDIVDDLVRKLVKSGVASKQYESVKLHVTLMNTLFRTDKDGTTNNTVNKDKDRETFDARNILKEFKDYYFGEVEISELHLSVRYSTASNGYYTSSCKLSLLP</sequence>
<name>A0A5N5T9R4_9CRUS</name>
<dbReference type="GO" id="GO:0005634">
    <property type="term" value="C:nucleus"/>
    <property type="evidence" value="ECO:0007669"/>
    <property type="project" value="TreeGrafter"/>
</dbReference>
<accession>A0A5N5T9R4</accession>
<dbReference type="CDD" id="cd22419">
    <property type="entry name" value="KH-I_ASCC1"/>
    <property type="match status" value="1"/>
</dbReference>
<dbReference type="GO" id="GO:0006355">
    <property type="term" value="P:regulation of DNA-templated transcription"/>
    <property type="evidence" value="ECO:0007669"/>
    <property type="project" value="TreeGrafter"/>
</dbReference>
<dbReference type="EMBL" id="SEYY01005613">
    <property type="protein sequence ID" value="KAB7503222.1"/>
    <property type="molecule type" value="Genomic_DNA"/>
</dbReference>
<dbReference type="PANTHER" id="PTHR13360">
    <property type="entry name" value="ACTIVATING SIGNAL COINTEGRATOR 1 COMPLEX SUBUNIT 1"/>
    <property type="match status" value="1"/>
</dbReference>
<reference evidence="3 4" key="1">
    <citation type="journal article" date="2019" name="PLoS Biol.">
        <title>Sex chromosomes control vertical transmission of feminizing Wolbachia symbionts in an isopod.</title>
        <authorList>
            <person name="Becking T."/>
            <person name="Chebbi M.A."/>
            <person name="Giraud I."/>
            <person name="Moumen B."/>
            <person name="Laverre T."/>
            <person name="Caubet Y."/>
            <person name="Peccoud J."/>
            <person name="Gilbert C."/>
            <person name="Cordaux R."/>
        </authorList>
    </citation>
    <scope>NUCLEOTIDE SEQUENCE [LARGE SCALE GENOMIC DNA]</scope>
    <source>
        <strain evidence="3">ANa2</strain>
        <tissue evidence="3">Whole body excluding digestive tract and cuticle</tissue>
    </source>
</reference>
<keyword evidence="4" id="KW-1185">Reference proteome</keyword>
<dbReference type="InterPro" id="IPR047538">
    <property type="entry name" value="KH-I_ASCC1"/>
</dbReference>
<dbReference type="SUPFAM" id="SSF54791">
    <property type="entry name" value="Eukaryotic type KH-domain (KH-domain type I)"/>
    <property type="match status" value="1"/>
</dbReference>
<dbReference type="Proteomes" id="UP000326759">
    <property type="component" value="Unassembled WGS sequence"/>
</dbReference>
<dbReference type="OrthoDB" id="277832at2759"/>
<dbReference type="InterPro" id="IPR019510">
    <property type="entry name" value="AKAP7-like_phosphoesterase"/>
</dbReference>
<comment type="caution">
    <text evidence="3">The sequence shown here is derived from an EMBL/GenBank/DDBJ whole genome shotgun (WGS) entry which is preliminary data.</text>
</comment>
<feature type="domain" description="K Homology" evidence="2">
    <location>
        <begin position="68"/>
        <end position="136"/>
    </location>
</feature>
<feature type="non-terminal residue" evidence="3">
    <location>
        <position position="363"/>
    </location>
</feature>
<evidence type="ECO:0000256" key="1">
    <source>
        <dbReference type="PROSITE-ProRule" id="PRU00117"/>
    </source>
</evidence>
<dbReference type="Pfam" id="PF10469">
    <property type="entry name" value="AKAP7_NLS"/>
    <property type="match status" value="1"/>
</dbReference>
<dbReference type="Pfam" id="PF00013">
    <property type="entry name" value="KH_1"/>
    <property type="match status" value="1"/>
</dbReference>
<dbReference type="InterPro" id="IPR009097">
    <property type="entry name" value="Cyclic_Pdiesterase"/>
</dbReference>
<keyword evidence="1" id="KW-0694">RNA-binding</keyword>
<protein>
    <submittedName>
        <fullName evidence="3">Activating signal cointegrator 1 complex subunit 1</fullName>
    </submittedName>
</protein>
<dbReference type="InterPro" id="IPR004087">
    <property type="entry name" value="KH_dom"/>
</dbReference>
<gene>
    <name evidence="3" type="primary">Ascc1</name>
    <name evidence="3" type="ORF">Anas_11243</name>
</gene>
<dbReference type="InterPro" id="IPR004088">
    <property type="entry name" value="KH_dom_type_1"/>
</dbReference>
<dbReference type="InterPro" id="IPR036612">
    <property type="entry name" value="KH_dom_type_1_sf"/>
</dbReference>
<dbReference type="Gene3D" id="3.30.1370.10">
    <property type="entry name" value="K Homology domain, type 1"/>
    <property type="match status" value="1"/>
</dbReference>
<dbReference type="Gene3D" id="3.90.1140.10">
    <property type="entry name" value="Cyclic phosphodiesterase"/>
    <property type="match status" value="1"/>
</dbReference>
<dbReference type="PANTHER" id="PTHR13360:SF1">
    <property type="entry name" value="ACTIVATING SIGNAL COINTEGRATOR 1 COMPLEX SUBUNIT 1"/>
    <property type="match status" value="1"/>
</dbReference>
<dbReference type="AlphaFoldDB" id="A0A5N5T9R4"/>
<dbReference type="InterPro" id="IPR009210">
    <property type="entry name" value="ASCC1"/>
</dbReference>
<evidence type="ECO:0000313" key="3">
    <source>
        <dbReference type="EMBL" id="KAB7503222.1"/>
    </source>
</evidence>
<evidence type="ECO:0000259" key="2">
    <source>
        <dbReference type="SMART" id="SM00322"/>
    </source>
</evidence>
<proteinExistence type="predicted"/>
<dbReference type="PROSITE" id="PS50084">
    <property type="entry name" value="KH_TYPE_1"/>
    <property type="match status" value="1"/>
</dbReference>
<evidence type="ECO:0000313" key="4">
    <source>
        <dbReference type="Proteomes" id="UP000326759"/>
    </source>
</evidence>
<dbReference type="GO" id="GO:0003723">
    <property type="term" value="F:RNA binding"/>
    <property type="evidence" value="ECO:0007669"/>
    <property type="project" value="UniProtKB-UniRule"/>
</dbReference>
<dbReference type="PIRSF" id="PIRSF027019">
    <property type="entry name" value="Euk_LigT"/>
    <property type="match status" value="1"/>
</dbReference>